<protein>
    <submittedName>
        <fullName evidence="14">Alpha-ketoglutarate decarboxylase</fullName>
    </submittedName>
</protein>
<comment type="catalytic activity">
    <reaction evidence="11">
        <text>N(6)-[(R)-dihydrolipoyl]-L-lysyl-[protein] + succinyl-CoA = N(6)-[(R)-S(8)-succinyldihydrolipoyl]-L-lysyl-[protein] + CoA</text>
        <dbReference type="Rhea" id="RHEA:15213"/>
        <dbReference type="Rhea" id="RHEA-COMP:10475"/>
        <dbReference type="Rhea" id="RHEA-COMP:20092"/>
        <dbReference type="ChEBI" id="CHEBI:57287"/>
        <dbReference type="ChEBI" id="CHEBI:57292"/>
        <dbReference type="ChEBI" id="CHEBI:83100"/>
        <dbReference type="ChEBI" id="CHEBI:83120"/>
        <dbReference type="EC" id="2.3.1.61"/>
    </reaction>
</comment>
<evidence type="ECO:0000313" key="15">
    <source>
        <dbReference type="Proteomes" id="UP000078368"/>
    </source>
</evidence>
<proteinExistence type="predicted"/>
<keyword evidence="8" id="KW-0786">Thiamine pyrophosphate</keyword>
<organism evidence="14 15">
    <name type="scientific">Peptidiphaga gingivicola</name>
    <dbReference type="NCBI Taxonomy" id="2741497"/>
    <lineage>
        <taxon>Bacteria</taxon>
        <taxon>Bacillati</taxon>
        <taxon>Actinomycetota</taxon>
        <taxon>Actinomycetes</taxon>
        <taxon>Actinomycetales</taxon>
        <taxon>Actinomycetaceae</taxon>
        <taxon>Peptidiphaga</taxon>
    </lineage>
</organism>
<comment type="catalytic activity">
    <reaction evidence="10">
        <text>N(6)-[(R)-lipoyl]-L-lysyl-[protein] + 2-oxoglutarate + H(+) = N(6)-[(R)-S(8)-succinyldihydrolipoyl]-L-lysyl-[protein] + CO2</text>
        <dbReference type="Rhea" id="RHEA:12188"/>
        <dbReference type="Rhea" id="RHEA-COMP:10474"/>
        <dbReference type="Rhea" id="RHEA-COMP:20092"/>
        <dbReference type="ChEBI" id="CHEBI:15378"/>
        <dbReference type="ChEBI" id="CHEBI:16526"/>
        <dbReference type="ChEBI" id="CHEBI:16810"/>
        <dbReference type="ChEBI" id="CHEBI:83099"/>
        <dbReference type="ChEBI" id="CHEBI:83120"/>
        <dbReference type="EC" id="1.2.4.2"/>
    </reaction>
</comment>
<dbReference type="Pfam" id="PF00198">
    <property type="entry name" value="2-oxoacid_dh"/>
    <property type="match status" value="1"/>
</dbReference>
<dbReference type="Gene3D" id="1.10.287.1150">
    <property type="entry name" value="TPP helical domain"/>
    <property type="match status" value="1"/>
</dbReference>
<dbReference type="Pfam" id="PF00676">
    <property type="entry name" value="E1_dh"/>
    <property type="match status" value="1"/>
</dbReference>
<feature type="region of interest" description="Disordered" evidence="12">
    <location>
        <begin position="63"/>
        <end position="98"/>
    </location>
</feature>
<comment type="pathway">
    <text evidence="3">Carbohydrate metabolism; tricarboxylic acid cycle; succinyl-CoA from 2-oxoglutarate (dehydrogenase route): step 1/1.</text>
</comment>
<evidence type="ECO:0000256" key="2">
    <source>
        <dbReference type="ARBA" id="ARBA00001964"/>
    </source>
</evidence>
<evidence type="ECO:0000256" key="4">
    <source>
        <dbReference type="ARBA" id="ARBA00022532"/>
    </source>
</evidence>
<evidence type="ECO:0000256" key="10">
    <source>
        <dbReference type="ARBA" id="ARBA00051911"/>
    </source>
</evidence>
<dbReference type="InterPro" id="IPR032106">
    <property type="entry name" value="2-oxogl_dehyd_N"/>
</dbReference>
<dbReference type="STRING" id="1823756.A4H34_08370"/>
<dbReference type="SUPFAM" id="SSF52777">
    <property type="entry name" value="CoA-dependent acyltransferases"/>
    <property type="match status" value="1"/>
</dbReference>
<name>A0A179B1N4_9ACTO</name>
<dbReference type="PANTHER" id="PTHR23152">
    <property type="entry name" value="2-OXOGLUTARATE DEHYDROGENASE"/>
    <property type="match status" value="1"/>
</dbReference>
<dbReference type="GO" id="GO:0004591">
    <property type="term" value="F:oxoglutarate dehydrogenase (succinyl-transferring) activity"/>
    <property type="evidence" value="ECO:0007669"/>
    <property type="project" value="UniProtKB-EC"/>
</dbReference>
<evidence type="ECO:0000256" key="1">
    <source>
        <dbReference type="ARBA" id="ARBA00001946"/>
    </source>
</evidence>
<dbReference type="NCBIfam" id="TIGR00239">
    <property type="entry name" value="2oxo_dh_E1"/>
    <property type="match status" value="1"/>
</dbReference>
<dbReference type="InterPro" id="IPR001078">
    <property type="entry name" value="2-oxoacid_DH_actylTfrase"/>
</dbReference>
<comment type="cofactor">
    <cofactor evidence="1">
        <name>Mg(2+)</name>
        <dbReference type="ChEBI" id="CHEBI:18420"/>
    </cofactor>
</comment>
<feature type="domain" description="Transketolase-like pyrimidine-binding" evidence="13">
    <location>
        <begin position="896"/>
        <end position="1089"/>
    </location>
</feature>
<dbReference type="InterPro" id="IPR042179">
    <property type="entry name" value="KGD_C_sf"/>
</dbReference>
<evidence type="ECO:0000256" key="8">
    <source>
        <dbReference type="ARBA" id="ARBA00023052"/>
    </source>
</evidence>
<dbReference type="Gene3D" id="3.30.559.10">
    <property type="entry name" value="Chloramphenicol acetyltransferase-like domain"/>
    <property type="match status" value="1"/>
</dbReference>
<keyword evidence="6" id="KW-0460">Magnesium</keyword>
<dbReference type="Gene3D" id="3.40.50.11610">
    <property type="entry name" value="Multifunctional 2-oxoglutarate metabolism enzyme, C-terminal domain"/>
    <property type="match status" value="1"/>
</dbReference>
<evidence type="ECO:0000256" key="7">
    <source>
        <dbReference type="ARBA" id="ARBA00023002"/>
    </source>
</evidence>
<evidence type="ECO:0000256" key="11">
    <source>
        <dbReference type="ARBA" id="ARBA00052761"/>
    </source>
</evidence>
<evidence type="ECO:0000313" key="14">
    <source>
        <dbReference type="EMBL" id="OAP85602.1"/>
    </source>
</evidence>
<dbReference type="SMART" id="SM00861">
    <property type="entry name" value="Transket_pyr"/>
    <property type="match status" value="1"/>
</dbReference>
<dbReference type="GO" id="GO:0006099">
    <property type="term" value="P:tricarboxylic acid cycle"/>
    <property type="evidence" value="ECO:0007669"/>
    <property type="project" value="UniProtKB-UniPathway"/>
</dbReference>
<dbReference type="GO" id="GO:0000287">
    <property type="term" value="F:magnesium ion binding"/>
    <property type="evidence" value="ECO:0007669"/>
    <property type="project" value="UniProtKB-ARBA"/>
</dbReference>
<feature type="compositionally biased region" description="Polar residues" evidence="12">
    <location>
        <begin position="63"/>
        <end position="81"/>
    </location>
</feature>
<feature type="compositionally biased region" description="Polar residues" evidence="12">
    <location>
        <begin position="1158"/>
        <end position="1168"/>
    </location>
</feature>
<dbReference type="GO" id="GO:0004149">
    <property type="term" value="F:dihydrolipoyllysine-residue succinyltransferase activity"/>
    <property type="evidence" value="ECO:0007669"/>
    <property type="project" value="UniProtKB-EC"/>
</dbReference>
<keyword evidence="5" id="KW-0479">Metal-binding</keyword>
<dbReference type="GO" id="GO:0005829">
    <property type="term" value="C:cytosol"/>
    <property type="evidence" value="ECO:0007669"/>
    <property type="project" value="TreeGrafter"/>
</dbReference>
<keyword evidence="7" id="KW-0560">Oxidoreductase</keyword>
<feature type="region of interest" description="Disordered" evidence="12">
    <location>
        <begin position="1111"/>
        <end position="1168"/>
    </location>
</feature>
<dbReference type="Pfam" id="PF16078">
    <property type="entry name" value="2-oxogl_dehyd_N"/>
    <property type="match status" value="1"/>
</dbReference>
<evidence type="ECO:0000256" key="3">
    <source>
        <dbReference type="ARBA" id="ARBA00004813"/>
    </source>
</evidence>
<keyword evidence="9" id="KW-0511">Multifunctional enzyme</keyword>
<dbReference type="GO" id="GO:0030976">
    <property type="term" value="F:thiamine pyrophosphate binding"/>
    <property type="evidence" value="ECO:0007669"/>
    <property type="project" value="InterPro"/>
</dbReference>
<dbReference type="InterPro" id="IPR005475">
    <property type="entry name" value="Transketolase-like_Pyr-bd"/>
</dbReference>
<sequence>MSTQPHDDFGPNRGFIEDLYADFLKNPSAVPPQWGDLFRRWRAEGRPVHRRADPDTAKAQIEIHSQNDSRQAAPDSVSTRSDLPPAPPAAAQPALTPYAKRHKLVASDTPISSGETVRMKGTAKSVAANMDASLAIPTATSFREIPAKTMFDNRAIVNERLRATRGGKVSFTHLVAFAAIEALVQMPEMNDSYALADGKPAVRHPEHVNFGIAIDARRPDGSRTLVVPSVKAAELMTFRDFLSAYEDLVRRGREGALGIDDFTGTTVSLTNPGGIGTTQSVPRLMAGQGAIIGVGSMVYPAQFAGTSDAVLARLGVSKVVTVSSTYDHRVIQGATSGEFLRLIERKLTGLDGFYDRVFHSLHVPTEPFVFERDVEYNPLKDLDKASRVTSLIHAYRSRGHLIADTDPISFRTLRHPDLSLGSYGLTSWDLDRSFPTGDFTDNGSMTLRDALSLLRETYCASIGFEYMHITDPEQRRWFQERIERPRAKLTDDERFQILEKLNQAEAFETFLHTKYLGQKRFSLEGGESLIPALDAILSRAAHDGLDSVAISMSHRGRLNVLTNIAGKQYKQIFTEFDGFVDERTVQGSGDVKYHLGTEGTYTSPTGETTGVYLAANPSHLEAANGVLEGIVRARQDLQDRGDRGFAVLPILVHGDAAFAGQGVVPEVLNLSQLRGYRTGGTVHIIVNNQIGFTTAPHSGRSSNYASDVAKGLQIPIFHVNGDDPEAVVRAAALAYEYRQAFSKDAIVDVVCYRRRGHNEGDDPSMTQPVMYALVDSKRTTRQLYKEALIGRGEMTAEQAEAFEENYRVTLDNAFRQVKAAEAEAAAGKSGVYEGLEIPAAQQEDAGTMIGWTSWTTREILARIGDAHLQIPDGFTPHPKITQLYERRAKMMRTGDVDWGMGEIAAFGSLLIEGVPVRMSGQDVRRGTFVQRHAVSHDHETGAEWTPLDHLTEDQAKLWIYDSPLSEYSVMAFEYGYSLERPDALVVWEAQFGDFANGAQTVVDEFVSSAEQKWNQHSSLVLLLPHGYEGQGPDHSSARIERYLQLCAQDNMWVCQPSTPANHFHMLRTQAYERPRRPLIAFSPKQLLRRRGVVSPVEDFIRGSFLPVIGDDAEHEARRSDASKGAPAGDAPAREASAGGASREAPAGGASTREAPAGGTSTREATTRNMPRAHVDRVLLCSGRIYYDLADFRRKIGDWRTAIVRLEQYYPLATEALRAELAKYPGAEIVWVQDEPENMGAWRFLLVTVFRELGLTPRLVSRPASASPSVGIARAHTTQNEILMRAAFER</sequence>
<dbReference type="Gene3D" id="3.40.50.12470">
    <property type="match status" value="1"/>
</dbReference>
<dbReference type="NCBIfam" id="NF008907">
    <property type="entry name" value="PRK12270.1"/>
    <property type="match status" value="1"/>
</dbReference>
<dbReference type="InterPro" id="IPR031717">
    <property type="entry name" value="ODO-1/KGD_C"/>
</dbReference>
<dbReference type="CDD" id="cd02016">
    <property type="entry name" value="TPP_E1_OGDC_like"/>
    <property type="match status" value="1"/>
</dbReference>
<dbReference type="PANTHER" id="PTHR23152:SF4">
    <property type="entry name" value="2-OXOADIPATE DEHYDROGENASE COMPLEX COMPONENT E1"/>
    <property type="match status" value="1"/>
</dbReference>
<dbReference type="InterPro" id="IPR029061">
    <property type="entry name" value="THDP-binding"/>
</dbReference>
<evidence type="ECO:0000259" key="13">
    <source>
        <dbReference type="SMART" id="SM00861"/>
    </source>
</evidence>
<dbReference type="GO" id="GO:0045252">
    <property type="term" value="C:oxoglutarate dehydrogenase complex"/>
    <property type="evidence" value="ECO:0007669"/>
    <property type="project" value="TreeGrafter"/>
</dbReference>
<evidence type="ECO:0000256" key="6">
    <source>
        <dbReference type="ARBA" id="ARBA00022842"/>
    </source>
</evidence>
<dbReference type="UniPathway" id="UPA00223">
    <property type="reaction ID" value="UER00997"/>
</dbReference>
<evidence type="ECO:0000256" key="5">
    <source>
        <dbReference type="ARBA" id="ARBA00022723"/>
    </source>
</evidence>
<keyword evidence="4" id="KW-0816">Tricarboxylic acid cycle</keyword>
<comment type="cofactor">
    <cofactor evidence="2">
        <name>thiamine diphosphate</name>
        <dbReference type="ChEBI" id="CHEBI:58937"/>
    </cofactor>
</comment>
<dbReference type="Pfam" id="PF02779">
    <property type="entry name" value="Transket_pyr"/>
    <property type="match status" value="1"/>
</dbReference>
<keyword evidence="15" id="KW-1185">Reference proteome</keyword>
<dbReference type="InterPro" id="IPR023213">
    <property type="entry name" value="CAT-like_dom_sf"/>
</dbReference>
<dbReference type="InterPro" id="IPR001017">
    <property type="entry name" value="DH_E1"/>
</dbReference>
<dbReference type="Gene3D" id="3.40.50.970">
    <property type="match status" value="1"/>
</dbReference>
<dbReference type="InterPro" id="IPR011603">
    <property type="entry name" value="2oxoglutarate_DH_E1"/>
</dbReference>
<dbReference type="EMBL" id="LVZK01000002">
    <property type="protein sequence ID" value="OAP85602.1"/>
    <property type="molecule type" value="Genomic_DNA"/>
</dbReference>
<dbReference type="NCBIfam" id="NF006914">
    <property type="entry name" value="PRK09404.1"/>
    <property type="match status" value="1"/>
</dbReference>
<reference evidence="14 15" key="1">
    <citation type="submission" date="2016-04" db="EMBL/GenBank/DDBJ databases">
        <title>Peptidophaga gingivicola gen. nov., sp. nov., isolated from human subgingival plaque.</title>
        <authorList>
            <person name="Beall C.J."/>
            <person name="Mokrzan E.M."/>
            <person name="Griffen A.L."/>
            <person name="Leys E.J."/>
        </authorList>
    </citation>
    <scope>NUCLEOTIDE SEQUENCE [LARGE SCALE GENOMIC DNA]</scope>
    <source>
        <strain evidence="14 15">BA112</strain>
    </source>
</reference>
<comment type="caution">
    <text evidence="14">The sequence shown here is derived from an EMBL/GenBank/DDBJ whole genome shotgun (WGS) entry which is preliminary data.</text>
</comment>
<dbReference type="Pfam" id="PF16870">
    <property type="entry name" value="OxoGdeHyase_C"/>
    <property type="match status" value="1"/>
</dbReference>
<gene>
    <name evidence="14" type="primary">kgd</name>
    <name evidence="14" type="ORF">A4H34_08370</name>
</gene>
<evidence type="ECO:0000256" key="12">
    <source>
        <dbReference type="SAM" id="MobiDB-lite"/>
    </source>
</evidence>
<accession>A0A179B1N4</accession>
<dbReference type="Proteomes" id="UP000078368">
    <property type="component" value="Unassembled WGS sequence"/>
</dbReference>
<dbReference type="SUPFAM" id="SSF52518">
    <property type="entry name" value="Thiamin diphosphate-binding fold (THDP-binding)"/>
    <property type="match status" value="2"/>
</dbReference>
<evidence type="ECO:0000256" key="9">
    <source>
        <dbReference type="ARBA" id="ARBA00023268"/>
    </source>
</evidence>